<feature type="transmembrane region" description="Helical" evidence="1">
    <location>
        <begin position="105"/>
        <end position="124"/>
    </location>
</feature>
<keyword evidence="3" id="KW-1185">Reference proteome</keyword>
<dbReference type="OrthoDB" id="3575354at2"/>
<feature type="transmembrane region" description="Helical" evidence="1">
    <location>
        <begin position="256"/>
        <end position="275"/>
    </location>
</feature>
<keyword evidence="1" id="KW-0812">Transmembrane</keyword>
<evidence type="ECO:0000256" key="1">
    <source>
        <dbReference type="SAM" id="Phobius"/>
    </source>
</evidence>
<protein>
    <recommendedName>
        <fullName evidence="4">Magnesium transporter NIPA</fullName>
    </recommendedName>
</protein>
<feature type="transmembrane region" description="Helical" evidence="1">
    <location>
        <begin position="224"/>
        <end position="244"/>
    </location>
</feature>
<feature type="transmembrane region" description="Helical" evidence="1">
    <location>
        <begin position="75"/>
        <end position="93"/>
    </location>
</feature>
<dbReference type="PANTHER" id="PTHR40761:SF1">
    <property type="entry name" value="CONSERVED INTEGRAL MEMBRANE ALANINE VALINE AND LEUCINE RICH PROTEIN-RELATED"/>
    <property type="match status" value="1"/>
</dbReference>
<keyword evidence="1" id="KW-0472">Membrane</keyword>
<organism evidence="2 3">
    <name type="scientific">Pseudonocardia oroxyli</name>
    <dbReference type="NCBI Taxonomy" id="366584"/>
    <lineage>
        <taxon>Bacteria</taxon>
        <taxon>Bacillati</taxon>
        <taxon>Actinomycetota</taxon>
        <taxon>Actinomycetes</taxon>
        <taxon>Pseudonocardiales</taxon>
        <taxon>Pseudonocardiaceae</taxon>
        <taxon>Pseudonocardia</taxon>
    </lineage>
</organism>
<dbReference type="STRING" id="366584.SAMN05216377_11773"/>
<sequence length="300" mass="29578">MQIGVAALLAVASAVFYGLSAVLQQREACRFAGVDGASGLALVGRLARRRGWWAAILASLTAAGLHLLALHAGPLVVVQPVGVSAVAFALLIGRRVNGEPISGRSWAGVACVVVGLPLVLAAVPHGPHGAHPEAAIGLWPAAGILALLVAAAVAAAAVFGHSRPRAAAVCHAIGAALSFGLASGTVKVIMLEGAEPARFALVGAAMLMGVVLAQHAYRDGGLGAPLAVVTLVDPLAAGALGVLVMGEPFGADPVALLLGVAGAVVTSVGVVLLAARPEHRPTPAPAVPLSVPTTPPSPGR</sequence>
<gene>
    <name evidence="2" type="ORF">SAMN05216377_11773</name>
</gene>
<proteinExistence type="predicted"/>
<feature type="transmembrane region" description="Helical" evidence="1">
    <location>
        <begin position="197"/>
        <end position="217"/>
    </location>
</feature>
<dbReference type="RefSeq" id="WP_093088748.1">
    <property type="nucleotide sequence ID" value="NZ_FNBE01000017.1"/>
</dbReference>
<feature type="transmembrane region" description="Helical" evidence="1">
    <location>
        <begin position="6"/>
        <end position="23"/>
    </location>
</feature>
<reference evidence="2 3" key="1">
    <citation type="submission" date="2016-10" db="EMBL/GenBank/DDBJ databases">
        <authorList>
            <person name="de Groot N.N."/>
        </authorList>
    </citation>
    <scope>NUCLEOTIDE SEQUENCE [LARGE SCALE GENOMIC DNA]</scope>
    <source>
        <strain evidence="2 3">CGMCC 4.3143</strain>
    </source>
</reference>
<dbReference type="Proteomes" id="UP000198967">
    <property type="component" value="Unassembled WGS sequence"/>
</dbReference>
<dbReference type="SUPFAM" id="SSF103481">
    <property type="entry name" value="Multidrug resistance efflux transporter EmrE"/>
    <property type="match status" value="1"/>
</dbReference>
<accession>A0A1G7YJ15</accession>
<dbReference type="PANTHER" id="PTHR40761">
    <property type="entry name" value="CONSERVED INTEGRAL MEMBRANE ALANINE VALINE AND LEUCINE RICH PROTEIN-RELATED"/>
    <property type="match status" value="1"/>
</dbReference>
<keyword evidence="1" id="KW-1133">Transmembrane helix</keyword>
<dbReference type="AlphaFoldDB" id="A0A1G7YJ15"/>
<dbReference type="NCBIfam" id="NF038012">
    <property type="entry name" value="DMT_1"/>
    <property type="match status" value="1"/>
</dbReference>
<feature type="transmembrane region" description="Helical" evidence="1">
    <location>
        <begin position="51"/>
        <end position="69"/>
    </location>
</feature>
<evidence type="ECO:0000313" key="3">
    <source>
        <dbReference type="Proteomes" id="UP000198967"/>
    </source>
</evidence>
<evidence type="ECO:0008006" key="4">
    <source>
        <dbReference type="Google" id="ProtNLM"/>
    </source>
</evidence>
<evidence type="ECO:0000313" key="2">
    <source>
        <dbReference type="EMBL" id="SDG96568.1"/>
    </source>
</evidence>
<dbReference type="InterPro" id="IPR037185">
    <property type="entry name" value="EmrE-like"/>
</dbReference>
<dbReference type="EMBL" id="FNBE01000017">
    <property type="protein sequence ID" value="SDG96568.1"/>
    <property type="molecule type" value="Genomic_DNA"/>
</dbReference>
<feature type="transmembrane region" description="Helical" evidence="1">
    <location>
        <begin position="166"/>
        <end position="191"/>
    </location>
</feature>
<name>A0A1G7YJ15_PSEOR</name>
<feature type="transmembrane region" description="Helical" evidence="1">
    <location>
        <begin position="136"/>
        <end position="159"/>
    </location>
</feature>